<dbReference type="OrthoDB" id="10064411at2759"/>
<sequence length="223" mass="24802">MGANDQADPRDTHDTSAKRHTPQAYPLSGYYKLVLNARSLYEARAPTERTTTPQSEEKPNPTSPTEVETPQDKMAIVFGTRLAGPGRQSRYNPGEAPPESMWKTVNGVPIPPRPDEPDNCCMSGCVHCVWDDFRDEMEEWAARIENARAKTDTEKGTMDMRATPRKEVDSASQSMDDDGGGSEANWTAQSQGDDLFSGIPVGIREFMKTEKRLRLKHQKEASA</sequence>
<feature type="region of interest" description="Disordered" evidence="1">
    <location>
        <begin position="42"/>
        <end position="72"/>
    </location>
</feature>
<protein>
    <recommendedName>
        <fullName evidence="2">Oxidoreductase-like domain-containing protein</fullName>
    </recommendedName>
</protein>
<dbReference type="AlphaFoldDB" id="A0A9W9MHW6"/>
<dbReference type="GO" id="GO:0005739">
    <property type="term" value="C:mitochondrion"/>
    <property type="evidence" value="ECO:0007669"/>
    <property type="project" value="TreeGrafter"/>
</dbReference>
<organism evidence="3 4">
    <name type="scientific">Penicillium cinerascens</name>
    <dbReference type="NCBI Taxonomy" id="70096"/>
    <lineage>
        <taxon>Eukaryota</taxon>
        <taxon>Fungi</taxon>
        <taxon>Dikarya</taxon>
        <taxon>Ascomycota</taxon>
        <taxon>Pezizomycotina</taxon>
        <taxon>Eurotiomycetes</taxon>
        <taxon>Eurotiomycetidae</taxon>
        <taxon>Eurotiales</taxon>
        <taxon>Aspergillaceae</taxon>
        <taxon>Penicillium</taxon>
    </lineage>
</organism>
<gene>
    <name evidence="3" type="ORF">N7498_006293</name>
</gene>
<feature type="domain" description="Oxidoreductase-like" evidence="2">
    <location>
        <begin position="104"/>
        <end position="148"/>
    </location>
</feature>
<feature type="region of interest" description="Disordered" evidence="1">
    <location>
        <begin position="151"/>
        <end position="197"/>
    </location>
</feature>
<evidence type="ECO:0000313" key="3">
    <source>
        <dbReference type="EMBL" id="KAJ5201630.1"/>
    </source>
</evidence>
<feature type="compositionally biased region" description="Basic and acidic residues" evidence="1">
    <location>
        <begin position="151"/>
        <end position="169"/>
    </location>
</feature>
<proteinExistence type="predicted"/>
<dbReference type="PANTHER" id="PTHR21193:SF3">
    <property type="entry name" value="OXIDOREDUCTASE-LIKE DOMAIN-CONTAINING PROTEIN 1"/>
    <property type="match status" value="1"/>
</dbReference>
<dbReference type="InterPro" id="IPR019180">
    <property type="entry name" value="Oxidoreductase-like_N"/>
</dbReference>
<dbReference type="EMBL" id="JAPQKR010000013">
    <property type="protein sequence ID" value="KAJ5201630.1"/>
    <property type="molecule type" value="Genomic_DNA"/>
</dbReference>
<name>A0A9W9MHW6_9EURO</name>
<reference evidence="3" key="1">
    <citation type="submission" date="2022-12" db="EMBL/GenBank/DDBJ databases">
        <authorList>
            <person name="Petersen C."/>
        </authorList>
    </citation>
    <scope>NUCLEOTIDE SEQUENCE</scope>
    <source>
        <strain evidence="3">IBT 15544</strain>
    </source>
</reference>
<keyword evidence="4" id="KW-1185">Reference proteome</keyword>
<evidence type="ECO:0000256" key="1">
    <source>
        <dbReference type="SAM" id="MobiDB-lite"/>
    </source>
</evidence>
<dbReference type="InterPro" id="IPR039251">
    <property type="entry name" value="OXLD1"/>
</dbReference>
<dbReference type="PANTHER" id="PTHR21193">
    <property type="entry name" value="OXIDOREDUCTASE-LIKE DOMAIN-CONTAINING PROTEIN 1"/>
    <property type="match status" value="1"/>
</dbReference>
<dbReference type="GeneID" id="83180656"/>
<feature type="compositionally biased region" description="Basic and acidic residues" evidence="1">
    <location>
        <begin position="7"/>
        <end position="17"/>
    </location>
</feature>
<dbReference type="Pfam" id="PF09791">
    <property type="entry name" value="Oxidored-like"/>
    <property type="match status" value="1"/>
</dbReference>
<evidence type="ECO:0000313" key="4">
    <source>
        <dbReference type="Proteomes" id="UP001150904"/>
    </source>
</evidence>
<dbReference type="RefSeq" id="XP_058307546.1">
    <property type="nucleotide sequence ID" value="XM_058453355.1"/>
</dbReference>
<reference evidence="3" key="2">
    <citation type="journal article" date="2023" name="IMA Fungus">
        <title>Comparative genomic study of the Penicillium genus elucidates a diverse pangenome and 15 lateral gene transfer events.</title>
        <authorList>
            <person name="Petersen C."/>
            <person name="Sorensen T."/>
            <person name="Nielsen M.R."/>
            <person name="Sondergaard T.E."/>
            <person name="Sorensen J.L."/>
            <person name="Fitzpatrick D.A."/>
            <person name="Frisvad J.C."/>
            <person name="Nielsen K.L."/>
        </authorList>
    </citation>
    <scope>NUCLEOTIDE SEQUENCE</scope>
    <source>
        <strain evidence="3">IBT 15544</strain>
    </source>
</reference>
<feature type="region of interest" description="Disordered" evidence="1">
    <location>
        <begin position="1"/>
        <end position="28"/>
    </location>
</feature>
<dbReference type="Proteomes" id="UP001150904">
    <property type="component" value="Unassembled WGS sequence"/>
</dbReference>
<accession>A0A9W9MHW6</accession>
<evidence type="ECO:0000259" key="2">
    <source>
        <dbReference type="Pfam" id="PF09791"/>
    </source>
</evidence>
<comment type="caution">
    <text evidence="3">The sequence shown here is derived from an EMBL/GenBank/DDBJ whole genome shotgun (WGS) entry which is preliminary data.</text>
</comment>